<keyword evidence="1" id="KW-0812">Transmembrane</keyword>
<keyword evidence="1" id="KW-0472">Membrane</keyword>
<keyword evidence="1" id="KW-1133">Transmembrane helix</keyword>
<evidence type="ECO:0000256" key="1">
    <source>
        <dbReference type="SAM" id="Phobius"/>
    </source>
</evidence>
<proteinExistence type="predicted"/>
<name>A0A518B5C8_9BACT</name>
<dbReference type="EMBL" id="CP036279">
    <property type="protein sequence ID" value="QDU62181.1"/>
    <property type="molecule type" value="Genomic_DNA"/>
</dbReference>
<dbReference type="Proteomes" id="UP000317093">
    <property type="component" value="Chromosome"/>
</dbReference>
<reference evidence="2 3" key="1">
    <citation type="submission" date="2019-02" db="EMBL/GenBank/DDBJ databases">
        <title>Deep-cultivation of Planctomycetes and their phenomic and genomic characterization uncovers novel biology.</title>
        <authorList>
            <person name="Wiegand S."/>
            <person name="Jogler M."/>
            <person name="Boedeker C."/>
            <person name="Pinto D."/>
            <person name="Vollmers J."/>
            <person name="Rivas-Marin E."/>
            <person name="Kohn T."/>
            <person name="Peeters S.H."/>
            <person name="Heuer A."/>
            <person name="Rast P."/>
            <person name="Oberbeckmann S."/>
            <person name="Bunk B."/>
            <person name="Jeske O."/>
            <person name="Meyerdierks A."/>
            <person name="Storesund J.E."/>
            <person name="Kallscheuer N."/>
            <person name="Luecker S."/>
            <person name="Lage O.M."/>
            <person name="Pohl T."/>
            <person name="Merkel B.J."/>
            <person name="Hornburger P."/>
            <person name="Mueller R.-W."/>
            <person name="Bruemmer F."/>
            <person name="Labrenz M."/>
            <person name="Spormann A.M."/>
            <person name="Op den Camp H."/>
            <person name="Overmann J."/>
            <person name="Amann R."/>
            <person name="Jetten M.S.M."/>
            <person name="Mascher T."/>
            <person name="Medema M.H."/>
            <person name="Devos D.P."/>
            <person name="Kaster A.-K."/>
            <person name="Ovreas L."/>
            <person name="Rohde M."/>
            <person name="Galperin M.Y."/>
            <person name="Jogler C."/>
        </authorList>
    </citation>
    <scope>NUCLEOTIDE SEQUENCE [LARGE SCALE GENOMIC DNA]</scope>
    <source>
        <strain evidence="2 3">Pan216</strain>
    </source>
</reference>
<evidence type="ECO:0000313" key="3">
    <source>
        <dbReference type="Proteomes" id="UP000317093"/>
    </source>
</evidence>
<evidence type="ECO:0000313" key="2">
    <source>
        <dbReference type="EMBL" id="QDU62181.1"/>
    </source>
</evidence>
<organism evidence="2 3">
    <name type="scientific">Kolteria novifilia</name>
    <dbReference type="NCBI Taxonomy" id="2527975"/>
    <lineage>
        <taxon>Bacteria</taxon>
        <taxon>Pseudomonadati</taxon>
        <taxon>Planctomycetota</taxon>
        <taxon>Planctomycetia</taxon>
        <taxon>Kolteriales</taxon>
        <taxon>Kolteriaceae</taxon>
        <taxon>Kolteria</taxon>
    </lineage>
</organism>
<gene>
    <name evidence="2" type="ORF">Pan216_30480</name>
</gene>
<accession>A0A518B5C8</accession>
<protein>
    <submittedName>
        <fullName evidence="2">Uncharacterized protein</fullName>
    </submittedName>
</protein>
<sequence length="64" mass="7044">MEEESDQEPIDVDKMLMFVAAVSDAMGGRPKRPEMESCLGGVVLLVVFTLLLALLGVITYWIES</sequence>
<keyword evidence="3" id="KW-1185">Reference proteome</keyword>
<dbReference type="KEGG" id="knv:Pan216_30480"/>
<feature type="transmembrane region" description="Helical" evidence="1">
    <location>
        <begin position="38"/>
        <end position="62"/>
    </location>
</feature>
<dbReference type="AlphaFoldDB" id="A0A518B5C8"/>